<dbReference type="OrthoDB" id="9798855at2"/>
<accession>A0A4U3KWA5</accession>
<protein>
    <submittedName>
        <fullName evidence="4">RNA-binding protein</fullName>
    </submittedName>
</protein>
<evidence type="ECO:0000313" key="5">
    <source>
        <dbReference type="Proteomes" id="UP000305848"/>
    </source>
</evidence>
<dbReference type="PROSITE" id="PS50102">
    <property type="entry name" value="RRM"/>
    <property type="match status" value="1"/>
</dbReference>
<evidence type="ECO:0000259" key="3">
    <source>
        <dbReference type="PROSITE" id="PS50102"/>
    </source>
</evidence>
<keyword evidence="5" id="KW-1185">Reference proteome</keyword>
<dbReference type="InterPro" id="IPR035979">
    <property type="entry name" value="RBD_domain_sf"/>
</dbReference>
<dbReference type="RefSeq" id="WP_137262925.1">
    <property type="nucleotide sequence ID" value="NZ_SZQL01000014.1"/>
</dbReference>
<feature type="compositionally biased region" description="Polar residues" evidence="2">
    <location>
        <begin position="79"/>
        <end position="102"/>
    </location>
</feature>
<comment type="caution">
    <text evidence="4">The sequence shown here is derived from an EMBL/GenBank/DDBJ whole genome shotgun (WGS) entry which is preliminary data.</text>
</comment>
<feature type="compositionally biased region" description="Basic and acidic residues" evidence="2">
    <location>
        <begin position="122"/>
        <end position="146"/>
    </location>
</feature>
<evidence type="ECO:0000256" key="2">
    <source>
        <dbReference type="SAM" id="MobiDB-lite"/>
    </source>
</evidence>
<evidence type="ECO:0000313" key="4">
    <source>
        <dbReference type="EMBL" id="TKK66652.1"/>
    </source>
</evidence>
<dbReference type="InterPro" id="IPR000504">
    <property type="entry name" value="RRM_dom"/>
</dbReference>
<name>A0A4U3KWA5_9BACT</name>
<organism evidence="4 5">
    <name type="scientific">Ilyomonas limi</name>
    <dbReference type="NCBI Taxonomy" id="2575867"/>
    <lineage>
        <taxon>Bacteria</taxon>
        <taxon>Pseudomonadati</taxon>
        <taxon>Bacteroidota</taxon>
        <taxon>Chitinophagia</taxon>
        <taxon>Chitinophagales</taxon>
        <taxon>Chitinophagaceae</taxon>
        <taxon>Ilyomonas</taxon>
    </lineage>
</organism>
<dbReference type="Pfam" id="PF00076">
    <property type="entry name" value="RRM_1"/>
    <property type="match status" value="1"/>
</dbReference>
<dbReference type="InterPro" id="IPR012677">
    <property type="entry name" value="Nucleotide-bd_a/b_plait_sf"/>
</dbReference>
<dbReference type="SUPFAM" id="SSF54928">
    <property type="entry name" value="RNA-binding domain, RBD"/>
    <property type="match status" value="1"/>
</dbReference>
<keyword evidence="1" id="KW-0694">RNA-binding</keyword>
<dbReference type="InterPro" id="IPR052462">
    <property type="entry name" value="SLIRP/GR-RBP-like"/>
</dbReference>
<dbReference type="AlphaFoldDB" id="A0A4U3KWA5"/>
<feature type="region of interest" description="Disordered" evidence="2">
    <location>
        <begin position="72"/>
        <end position="146"/>
    </location>
</feature>
<dbReference type="Gene3D" id="3.30.70.330">
    <property type="match status" value="1"/>
</dbReference>
<dbReference type="GO" id="GO:0003723">
    <property type="term" value="F:RNA binding"/>
    <property type="evidence" value="ECO:0007669"/>
    <property type="project" value="UniProtKB-KW"/>
</dbReference>
<feature type="domain" description="RRM" evidence="3">
    <location>
        <begin position="1"/>
        <end position="79"/>
    </location>
</feature>
<gene>
    <name evidence="4" type="ORF">FC093_16585</name>
</gene>
<dbReference type="Proteomes" id="UP000305848">
    <property type="component" value="Unassembled WGS sequence"/>
</dbReference>
<reference evidence="4 5" key="1">
    <citation type="submission" date="2019-05" db="EMBL/GenBank/DDBJ databases">
        <title>Panacibacter sp. strain 17mud1-8 Genome sequencing and assembly.</title>
        <authorList>
            <person name="Chhetri G."/>
        </authorList>
    </citation>
    <scope>NUCLEOTIDE SEQUENCE [LARGE SCALE GENOMIC DNA]</scope>
    <source>
        <strain evidence="4 5">17mud1-8</strain>
    </source>
</reference>
<proteinExistence type="predicted"/>
<sequence length="146" mass="16014">MMLFIAGLSTDFDEVDLKEMFELYGEVASARVITDRNTGKSKGFGFVDMPNKEEAKETIATLDNVVLGKKRISVKEAEPQQSRPSTGGYNSAPRSGGFNNSPRSGGYNPRGNSGGGYNNPRGGDDRGGDRGGYNRRDNDDRYNKRY</sequence>
<dbReference type="SMART" id="SM00360">
    <property type="entry name" value="RRM"/>
    <property type="match status" value="1"/>
</dbReference>
<dbReference type="PANTHER" id="PTHR48027">
    <property type="entry name" value="HETEROGENEOUS NUCLEAR RIBONUCLEOPROTEIN 87F-RELATED"/>
    <property type="match status" value="1"/>
</dbReference>
<dbReference type="EMBL" id="SZQL01000014">
    <property type="protein sequence ID" value="TKK66652.1"/>
    <property type="molecule type" value="Genomic_DNA"/>
</dbReference>
<evidence type="ECO:0000256" key="1">
    <source>
        <dbReference type="ARBA" id="ARBA00022884"/>
    </source>
</evidence>